<name>A0A399DYA3_9DEIN</name>
<gene>
    <name evidence="2" type="ORF">Mcate_02467</name>
</gene>
<evidence type="ECO:0000313" key="3">
    <source>
        <dbReference type="Proteomes" id="UP000266089"/>
    </source>
</evidence>
<dbReference type="RefSeq" id="WP_063843250.1">
    <property type="nucleotide sequence ID" value="NZ_JBHSXZ010000057.1"/>
</dbReference>
<comment type="caution">
    <text evidence="2">The sequence shown here is derived from an EMBL/GenBank/DDBJ whole genome shotgun (WGS) entry which is preliminary data.</text>
</comment>
<dbReference type="EMBL" id="QWKX01000086">
    <property type="protein sequence ID" value="RIH74942.1"/>
    <property type="molecule type" value="Genomic_DNA"/>
</dbReference>
<dbReference type="Pfam" id="PF26348">
    <property type="entry name" value="SRA_ScoMcrA"/>
    <property type="match status" value="1"/>
</dbReference>
<dbReference type="Proteomes" id="UP000266089">
    <property type="component" value="Unassembled WGS sequence"/>
</dbReference>
<reference evidence="2 3" key="1">
    <citation type="submission" date="2018-08" db="EMBL/GenBank/DDBJ databases">
        <title>Meiothermus cateniformans JCM 15151 genome sequencing project.</title>
        <authorList>
            <person name="Da Costa M.S."/>
            <person name="Albuquerque L."/>
            <person name="Raposo P."/>
            <person name="Froufe H.J.C."/>
            <person name="Barroso C.S."/>
            <person name="Egas C."/>
        </authorList>
    </citation>
    <scope>NUCLEOTIDE SEQUENCE [LARGE SCALE GENOMIC DNA]</scope>
    <source>
        <strain evidence="2 3">JCM 15151</strain>
    </source>
</reference>
<sequence length="124" mass="14416">MYPAEHSMMTWKEVLAKHKTLRGIGPHSLLVDRGESGYKNRFLPDGSILYPGEGLAGNQQPTGGNRILLLAMAAQTPLRVYRRERTNCWRDCGWFLVESVEYRLEEAERRYVYWFRLIPLKDAT</sequence>
<evidence type="ECO:0000313" key="2">
    <source>
        <dbReference type="EMBL" id="RIH74942.1"/>
    </source>
</evidence>
<dbReference type="AlphaFoldDB" id="A0A399DYA3"/>
<organism evidence="2 3">
    <name type="scientific">Meiothermus taiwanensis</name>
    <dbReference type="NCBI Taxonomy" id="172827"/>
    <lineage>
        <taxon>Bacteria</taxon>
        <taxon>Thermotogati</taxon>
        <taxon>Deinococcota</taxon>
        <taxon>Deinococci</taxon>
        <taxon>Thermales</taxon>
        <taxon>Thermaceae</taxon>
        <taxon>Meiothermus</taxon>
    </lineage>
</organism>
<proteinExistence type="predicted"/>
<accession>A0A399DYA3</accession>
<dbReference type="InterPro" id="IPR058712">
    <property type="entry name" value="SRA_ScoMcrA"/>
</dbReference>
<protein>
    <recommendedName>
        <fullName evidence="1">ScoMcrA-like SRA domain-containing protein</fullName>
    </recommendedName>
</protein>
<feature type="domain" description="ScoMcrA-like SRA" evidence="1">
    <location>
        <begin position="35"/>
        <end position="119"/>
    </location>
</feature>
<evidence type="ECO:0000259" key="1">
    <source>
        <dbReference type="Pfam" id="PF26348"/>
    </source>
</evidence>